<dbReference type="PANTHER" id="PTHR10682:SF10">
    <property type="entry name" value="POLYNUCLEOTIDE ADENYLYLTRANSFERASE"/>
    <property type="match status" value="1"/>
</dbReference>
<keyword evidence="6" id="KW-0507">mRNA processing</keyword>
<dbReference type="GO" id="GO:1990817">
    <property type="term" value="F:poly(A) RNA polymerase activity"/>
    <property type="evidence" value="ECO:0007669"/>
    <property type="project" value="UniProtKB-EC"/>
</dbReference>
<proteinExistence type="inferred from homology"/>
<dbReference type="SUPFAM" id="SSF81301">
    <property type="entry name" value="Nucleotidyltransferase"/>
    <property type="match status" value="1"/>
</dbReference>
<dbReference type="Pfam" id="PF04928">
    <property type="entry name" value="PAP_central"/>
    <property type="match status" value="1"/>
</dbReference>
<evidence type="ECO:0000256" key="1">
    <source>
        <dbReference type="ARBA" id="ARBA00001936"/>
    </source>
</evidence>
<keyword evidence="11" id="KW-0460">Magnesium</keyword>
<evidence type="ECO:0000313" key="16">
    <source>
        <dbReference type="EMBL" id="RCI03762.1"/>
    </source>
</evidence>
<organism evidence="16 17">
    <name type="scientific">Rhizopus stolonifer</name>
    <name type="common">Rhizopus nigricans</name>
    <dbReference type="NCBI Taxonomy" id="4846"/>
    <lineage>
        <taxon>Eukaryota</taxon>
        <taxon>Fungi</taxon>
        <taxon>Fungi incertae sedis</taxon>
        <taxon>Mucoromycota</taxon>
        <taxon>Mucoromycotina</taxon>
        <taxon>Mucoromycetes</taxon>
        <taxon>Mucorales</taxon>
        <taxon>Mucorineae</taxon>
        <taxon>Rhizopodaceae</taxon>
        <taxon>Rhizopus</taxon>
    </lineage>
</organism>
<dbReference type="FunFam" id="3.30.460.10:FF:000002">
    <property type="entry name" value="Poly(A) polymerase alpha, putative"/>
    <property type="match status" value="1"/>
</dbReference>
<dbReference type="Gene3D" id="1.10.1410.10">
    <property type="match status" value="1"/>
</dbReference>
<dbReference type="EC" id="2.7.7.19" evidence="5"/>
<feature type="domain" description="Poly(A) polymerase nucleotidyltransferase" evidence="15">
    <location>
        <begin position="10"/>
        <end position="203"/>
    </location>
</feature>
<keyword evidence="9" id="KW-0547">Nucleotide-binding</keyword>
<feature type="domain" description="Poly(A) polymerase central" evidence="14">
    <location>
        <begin position="208"/>
        <end position="299"/>
    </location>
</feature>
<comment type="caution">
    <text evidence="16">The sequence shown here is derived from an EMBL/GenBank/DDBJ whole genome shotgun (WGS) entry which is preliminary data.</text>
</comment>
<dbReference type="Pfam" id="PF20750">
    <property type="entry name" value="PAP_NTPase"/>
    <property type="match status" value="1"/>
</dbReference>
<sequence>MSQTNRQQWGITAPISLIGPTEHELKLTDNLIKTLYKYNLFETTEESKQRTVVLDKLNNIVKEFVYRVSKLQGFSENTCKSAGGKIFTFGSYQLGVHGSGADIDTLCVFPQHVTRENFFSIMYDLLNETPEVTELTSVVEAYVPVIKMNFSGIPIDFVCAQLLLPSIPEDLDLSDDSLLVGLEEKCVRSVSGPRVTKEILSSVPSVPVFRESLRTIKLWAKKRGIYSNIMGFLGGVAWAMLVARVCQMYPNSCAASIVSRFFHIMSKWEWPQPVLLKPTKYGPVSARQWNPEVKARKRSVVPAK</sequence>
<keyword evidence="13" id="KW-1133">Transmembrane helix</keyword>
<dbReference type="OrthoDB" id="412748at2759"/>
<evidence type="ECO:0000256" key="6">
    <source>
        <dbReference type="ARBA" id="ARBA00022664"/>
    </source>
</evidence>
<evidence type="ECO:0000259" key="14">
    <source>
        <dbReference type="Pfam" id="PF04928"/>
    </source>
</evidence>
<evidence type="ECO:0000256" key="5">
    <source>
        <dbReference type="ARBA" id="ARBA00012388"/>
    </source>
</evidence>
<dbReference type="InterPro" id="IPR007012">
    <property type="entry name" value="PolA_pol_cen_dom"/>
</dbReference>
<dbReference type="InterPro" id="IPR048840">
    <property type="entry name" value="PolA_pol_NTPase"/>
</dbReference>
<dbReference type="Gene3D" id="3.30.460.10">
    <property type="entry name" value="Beta Polymerase, domain 2"/>
    <property type="match status" value="1"/>
</dbReference>
<dbReference type="SUPFAM" id="SSF81631">
    <property type="entry name" value="PAP/OAS1 substrate-binding domain"/>
    <property type="match status" value="1"/>
</dbReference>
<dbReference type="PANTHER" id="PTHR10682">
    <property type="entry name" value="POLY A POLYMERASE"/>
    <property type="match status" value="1"/>
</dbReference>
<keyword evidence="17" id="KW-1185">Reference proteome</keyword>
<comment type="cofactor">
    <cofactor evidence="1">
        <name>Mn(2+)</name>
        <dbReference type="ChEBI" id="CHEBI:29035"/>
    </cofactor>
</comment>
<keyword evidence="8" id="KW-0479">Metal-binding</keyword>
<gene>
    <name evidence="16" type="primary">PAP1_3</name>
    <name evidence="16" type="ORF">CU098_011888</name>
</gene>
<comment type="similarity">
    <text evidence="4">Belongs to the poly(A) polymerase family.</text>
</comment>
<evidence type="ECO:0000256" key="9">
    <source>
        <dbReference type="ARBA" id="ARBA00022741"/>
    </source>
</evidence>
<keyword evidence="10" id="KW-0067">ATP-binding</keyword>
<dbReference type="CDD" id="cd05402">
    <property type="entry name" value="NT_PAP_TUTase"/>
    <property type="match status" value="1"/>
</dbReference>
<evidence type="ECO:0000256" key="13">
    <source>
        <dbReference type="SAM" id="Phobius"/>
    </source>
</evidence>
<evidence type="ECO:0000256" key="11">
    <source>
        <dbReference type="ARBA" id="ARBA00022842"/>
    </source>
</evidence>
<name>A0A367KPI1_RHIST</name>
<evidence type="ECO:0000256" key="12">
    <source>
        <dbReference type="ARBA" id="ARBA00023242"/>
    </source>
</evidence>
<keyword evidence="13" id="KW-0472">Membrane</keyword>
<dbReference type="InterPro" id="IPR043519">
    <property type="entry name" value="NT_sf"/>
</dbReference>
<accession>A0A367KPI1</accession>
<evidence type="ECO:0000256" key="3">
    <source>
        <dbReference type="ARBA" id="ARBA00004123"/>
    </source>
</evidence>
<dbReference type="STRING" id="4846.A0A367KPI1"/>
<feature type="transmembrane region" description="Helical" evidence="13">
    <location>
        <begin position="224"/>
        <end position="243"/>
    </location>
</feature>
<comment type="cofactor">
    <cofactor evidence="2">
        <name>Mg(2+)</name>
        <dbReference type="ChEBI" id="CHEBI:18420"/>
    </cofactor>
</comment>
<keyword evidence="16" id="KW-0548">Nucleotidyltransferase</keyword>
<keyword evidence="13" id="KW-0812">Transmembrane</keyword>
<dbReference type="GO" id="GO:0005524">
    <property type="term" value="F:ATP binding"/>
    <property type="evidence" value="ECO:0007669"/>
    <property type="project" value="UniProtKB-KW"/>
</dbReference>
<dbReference type="EMBL" id="PJQM01000903">
    <property type="protein sequence ID" value="RCI03762.1"/>
    <property type="molecule type" value="Genomic_DNA"/>
</dbReference>
<evidence type="ECO:0000256" key="7">
    <source>
        <dbReference type="ARBA" id="ARBA00022679"/>
    </source>
</evidence>
<evidence type="ECO:0000256" key="10">
    <source>
        <dbReference type="ARBA" id="ARBA00022840"/>
    </source>
</evidence>
<dbReference type="AlphaFoldDB" id="A0A367KPI1"/>
<keyword evidence="7 16" id="KW-0808">Transferase</keyword>
<evidence type="ECO:0000259" key="15">
    <source>
        <dbReference type="Pfam" id="PF20750"/>
    </source>
</evidence>
<evidence type="ECO:0000256" key="2">
    <source>
        <dbReference type="ARBA" id="ARBA00001946"/>
    </source>
</evidence>
<dbReference type="GO" id="GO:0006397">
    <property type="term" value="P:mRNA processing"/>
    <property type="evidence" value="ECO:0007669"/>
    <property type="project" value="UniProtKB-KW"/>
</dbReference>
<reference evidence="16 17" key="1">
    <citation type="journal article" date="2018" name="G3 (Bethesda)">
        <title>Phylogenetic and Phylogenomic Definition of Rhizopus Species.</title>
        <authorList>
            <person name="Gryganskyi A.P."/>
            <person name="Golan J."/>
            <person name="Dolatabadi S."/>
            <person name="Mondo S."/>
            <person name="Robb S."/>
            <person name="Idnurm A."/>
            <person name="Muszewska A."/>
            <person name="Steczkiewicz K."/>
            <person name="Masonjones S."/>
            <person name="Liao H.L."/>
            <person name="Gajdeczka M.T."/>
            <person name="Anike F."/>
            <person name="Vuek A."/>
            <person name="Anishchenko I.M."/>
            <person name="Voigt K."/>
            <person name="de Hoog G.S."/>
            <person name="Smith M.E."/>
            <person name="Heitman J."/>
            <person name="Vilgalys R."/>
            <person name="Stajich J.E."/>
        </authorList>
    </citation>
    <scope>NUCLEOTIDE SEQUENCE [LARGE SCALE GENOMIC DNA]</scope>
    <source>
        <strain evidence="16 17">LSU 92-RS-03</strain>
    </source>
</reference>
<evidence type="ECO:0000256" key="8">
    <source>
        <dbReference type="ARBA" id="ARBA00022723"/>
    </source>
</evidence>
<keyword evidence="12" id="KW-0539">Nucleus</keyword>
<dbReference type="Proteomes" id="UP000253551">
    <property type="component" value="Unassembled WGS sequence"/>
</dbReference>
<protein>
    <recommendedName>
        <fullName evidence="5">polynucleotide adenylyltransferase</fullName>
        <ecNumber evidence="5">2.7.7.19</ecNumber>
    </recommendedName>
</protein>
<comment type="subcellular location">
    <subcellularLocation>
        <location evidence="3">Nucleus</location>
    </subcellularLocation>
</comment>
<dbReference type="GO" id="GO:0005634">
    <property type="term" value="C:nucleus"/>
    <property type="evidence" value="ECO:0007669"/>
    <property type="project" value="UniProtKB-SubCell"/>
</dbReference>
<evidence type="ECO:0000313" key="17">
    <source>
        <dbReference type="Proteomes" id="UP000253551"/>
    </source>
</evidence>
<evidence type="ECO:0000256" key="4">
    <source>
        <dbReference type="ARBA" id="ARBA00010912"/>
    </source>
</evidence>
<dbReference type="GO" id="GO:0046872">
    <property type="term" value="F:metal ion binding"/>
    <property type="evidence" value="ECO:0007669"/>
    <property type="project" value="UniProtKB-KW"/>
</dbReference>